<proteinExistence type="predicted"/>
<evidence type="ECO:0000313" key="2">
    <source>
        <dbReference type="Proteomes" id="UP001604336"/>
    </source>
</evidence>
<accession>A0ABD1TZI6</accession>
<dbReference type="AlphaFoldDB" id="A0ABD1TZI6"/>
<sequence length="144" mass="16612">MIENYYRLTANDIEHVPAELDMTLVLQFLYGRTDVWPIVGPKFLHNQLTESLCIFHIFVCHNIDPTSYYMDFNESRVQFLYHLASGNKIDLENHIFCFIVDLASPCVSGRSSMFSCLISIICLLEGVLLLLDEELETHEPPINK</sequence>
<reference evidence="2" key="1">
    <citation type="submission" date="2024-07" db="EMBL/GenBank/DDBJ databases">
        <title>Two chromosome-level genome assemblies of Korean endemic species Abeliophyllum distichum and Forsythia ovata (Oleaceae).</title>
        <authorList>
            <person name="Jang H."/>
        </authorList>
    </citation>
    <scope>NUCLEOTIDE SEQUENCE [LARGE SCALE GENOMIC DNA]</scope>
</reference>
<keyword evidence="2" id="KW-1185">Reference proteome</keyword>
<protein>
    <submittedName>
        <fullName evidence="1">Uncharacterized protein</fullName>
    </submittedName>
</protein>
<dbReference type="EMBL" id="JBFOLK010000004">
    <property type="protein sequence ID" value="KAL2518136.1"/>
    <property type="molecule type" value="Genomic_DNA"/>
</dbReference>
<organism evidence="1 2">
    <name type="scientific">Abeliophyllum distichum</name>
    <dbReference type="NCBI Taxonomy" id="126358"/>
    <lineage>
        <taxon>Eukaryota</taxon>
        <taxon>Viridiplantae</taxon>
        <taxon>Streptophyta</taxon>
        <taxon>Embryophyta</taxon>
        <taxon>Tracheophyta</taxon>
        <taxon>Spermatophyta</taxon>
        <taxon>Magnoliopsida</taxon>
        <taxon>eudicotyledons</taxon>
        <taxon>Gunneridae</taxon>
        <taxon>Pentapetalae</taxon>
        <taxon>asterids</taxon>
        <taxon>lamiids</taxon>
        <taxon>Lamiales</taxon>
        <taxon>Oleaceae</taxon>
        <taxon>Forsythieae</taxon>
        <taxon>Abeliophyllum</taxon>
    </lineage>
</organism>
<dbReference type="Proteomes" id="UP001604336">
    <property type="component" value="Unassembled WGS sequence"/>
</dbReference>
<comment type="caution">
    <text evidence="1">The sequence shown here is derived from an EMBL/GenBank/DDBJ whole genome shotgun (WGS) entry which is preliminary data.</text>
</comment>
<gene>
    <name evidence="1" type="ORF">Adt_14383</name>
</gene>
<name>A0ABD1TZI6_9LAMI</name>
<evidence type="ECO:0000313" key="1">
    <source>
        <dbReference type="EMBL" id="KAL2518136.1"/>
    </source>
</evidence>